<dbReference type="EMBL" id="OX336137">
    <property type="protein sequence ID" value="CAI2717597.1"/>
    <property type="molecule type" value="Genomic_DNA"/>
</dbReference>
<keyword evidence="1" id="KW-1133">Transmembrane helix</keyword>
<gene>
    <name evidence="2" type="ORF">NSPWAT_0738</name>
</gene>
<organism evidence="2 3">
    <name type="scientific">Nitrospina watsonii</name>
    <dbReference type="NCBI Taxonomy" id="1323948"/>
    <lineage>
        <taxon>Bacteria</taxon>
        <taxon>Pseudomonadati</taxon>
        <taxon>Nitrospinota/Tectimicrobiota group</taxon>
        <taxon>Nitrospinota</taxon>
        <taxon>Nitrospinia</taxon>
        <taxon>Nitrospinales</taxon>
        <taxon>Nitrospinaceae</taxon>
        <taxon>Nitrospina</taxon>
    </lineage>
</organism>
<name>A0ABN8VUS7_9BACT</name>
<sequence length="416" mass="46587">MGRILWVKLHRYAGLTIALFLIVSGLTGSIIAFYHELDEGLNPELFSPGTSGEPLSPYEWKSIVEKADPRVETTFLPLEVHAPGESVTVVVEPRIDPATGAPYEVEYSQVFVDPVNGEILGNRLWGDCCFERKNLLPYLYTVHYSLHLPREFIGGWENMWGRWLMGGIAIIWFLDCFVGIYLTFPPGRPFLEKWKPAWKVRRDAGAYRQNFDMHRAGALWPWVLLIFLSMSSIYLNLGFEVFRPVLSTVSSITPNPFEQRLDRLPNAPYTAQVSYQDIEVRALEEAKRRNWATYLGGIGYSPHFGIYSAYFFPPGGEHAPGLGHSTLHFEGSTGEVIAHKVPGEGTIGDFLMEVQFPIHSGQIAGMPGRIIVSMAGLLVAMLSITGIVIWWVKRKGLPAKTSADTPREESNANVTT</sequence>
<feature type="transmembrane region" description="Helical" evidence="1">
    <location>
        <begin position="218"/>
        <end position="237"/>
    </location>
</feature>
<reference evidence="2 3" key="1">
    <citation type="submission" date="2022-09" db="EMBL/GenBank/DDBJ databases">
        <authorList>
            <person name="Kop L."/>
        </authorList>
    </citation>
    <scope>NUCLEOTIDE SEQUENCE [LARGE SCALE GENOMIC DNA]</scope>
    <source>
        <strain evidence="2 3">347</strain>
    </source>
</reference>
<dbReference type="InterPro" id="IPR005625">
    <property type="entry name" value="PepSY-ass_TM"/>
</dbReference>
<evidence type="ECO:0000313" key="2">
    <source>
        <dbReference type="EMBL" id="CAI2717597.1"/>
    </source>
</evidence>
<dbReference type="Proteomes" id="UP001157733">
    <property type="component" value="Chromosome"/>
</dbReference>
<protein>
    <submittedName>
        <fullName evidence="2">Iron-regulated membrane protein</fullName>
    </submittedName>
</protein>
<dbReference type="RefSeq" id="WP_282010523.1">
    <property type="nucleotide sequence ID" value="NZ_OX336137.1"/>
</dbReference>
<keyword evidence="1" id="KW-0472">Membrane</keyword>
<proteinExistence type="predicted"/>
<feature type="transmembrane region" description="Helical" evidence="1">
    <location>
        <begin position="12"/>
        <end position="34"/>
    </location>
</feature>
<keyword evidence="3" id="KW-1185">Reference proteome</keyword>
<dbReference type="PANTHER" id="PTHR34219:SF5">
    <property type="entry name" value="BLR4505 PROTEIN"/>
    <property type="match status" value="1"/>
</dbReference>
<dbReference type="PANTHER" id="PTHR34219">
    <property type="entry name" value="IRON-REGULATED INNER MEMBRANE PROTEIN-RELATED"/>
    <property type="match status" value="1"/>
</dbReference>
<feature type="transmembrane region" description="Helical" evidence="1">
    <location>
        <begin position="370"/>
        <end position="392"/>
    </location>
</feature>
<keyword evidence="1" id="KW-0812">Transmembrane</keyword>
<evidence type="ECO:0000313" key="3">
    <source>
        <dbReference type="Proteomes" id="UP001157733"/>
    </source>
</evidence>
<accession>A0ABN8VUS7</accession>
<feature type="transmembrane region" description="Helical" evidence="1">
    <location>
        <begin position="163"/>
        <end position="184"/>
    </location>
</feature>
<dbReference type="Pfam" id="PF03929">
    <property type="entry name" value="PepSY_TM"/>
    <property type="match status" value="1"/>
</dbReference>
<evidence type="ECO:0000256" key="1">
    <source>
        <dbReference type="SAM" id="Phobius"/>
    </source>
</evidence>